<protein>
    <submittedName>
        <fullName evidence="1">Uncharacterized protein</fullName>
    </submittedName>
</protein>
<evidence type="ECO:0000313" key="1">
    <source>
        <dbReference type="EMBL" id="SHF77451.1"/>
    </source>
</evidence>
<name>A0A1M5EEE3_SALEC</name>
<organism evidence="1 2">
    <name type="scientific">Salegentibacter echinorum</name>
    <dbReference type="NCBI Taxonomy" id="1073325"/>
    <lineage>
        <taxon>Bacteria</taxon>
        <taxon>Pseudomonadati</taxon>
        <taxon>Bacteroidota</taxon>
        <taxon>Flavobacteriia</taxon>
        <taxon>Flavobacteriales</taxon>
        <taxon>Flavobacteriaceae</taxon>
        <taxon>Salegentibacter</taxon>
    </lineage>
</organism>
<proteinExistence type="predicted"/>
<evidence type="ECO:0000313" key="2">
    <source>
        <dbReference type="Proteomes" id="UP000183945"/>
    </source>
</evidence>
<keyword evidence="2" id="KW-1185">Reference proteome</keyword>
<dbReference type="Proteomes" id="UP000183945">
    <property type="component" value="Unassembled WGS sequence"/>
</dbReference>
<gene>
    <name evidence="1" type="ORF">SAMN05444483_102338</name>
</gene>
<dbReference type="OrthoDB" id="884804at2"/>
<sequence length="200" mass="24123">MKTFSAKNALYDLFSIAPQLKNVPQERPEFETLIKFILSKDFYYDEDIPYPRLLEVQNKLGIKSHTLRKLIKDLYEYILDHEEPLLNFKKTKVIFHLSYLDRRFQFSVKHLPVIPRVGESFEISFTKGKMDCRQFYVDHIYHSLELDTQKIFIALKNGKFNSYFKFRRDKADTLKELHLKDWFIDDWSFEQKLLKGELKP</sequence>
<dbReference type="STRING" id="1073325.SAMN05444483_102338"/>
<reference evidence="2" key="1">
    <citation type="submission" date="2016-11" db="EMBL/GenBank/DDBJ databases">
        <authorList>
            <person name="Varghese N."/>
            <person name="Submissions S."/>
        </authorList>
    </citation>
    <scope>NUCLEOTIDE SEQUENCE [LARGE SCALE GENOMIC DNA]</scope>
    <source>
        <strain evidence="2">DSM 24579</strain>
    </source>
</reference>
<dbReference type="RefSeq" id="WP_072877493.1">
    <property type="nucleotide sequence ID" value="NZ_FQVT01000002.1"/>
</dbReference>
<accession>A0A1M5EEE3</accession>
<dbReference type="EMBL" id="FQVT01000002">
    <property type="protein sequence ID" value="SHF77451.1"/>
    <property type="molecule type" value="Genomic_DNA"/>
</dbReference>
<dbReference type="AlphaFoldDB" id="A0A1M5EEE3"/>